<organism evidence="2 3">
    <name type="scientific">Marmota monax</name>
    <name type="common">Woodchuck</name>
    <dbReference type="NCBI Taxonomy" id="9995"/>
    <lineage>
        <taxon>Eukaryota</taxon>
        <taxon>Metazoa</taxon>
        <taxon>Chordata</taxon>
        <taxon>Craniata</taxon>
        <taxon>Vertebrata</taxon>
        <taxon>Euteleostomi</taxon>
        <taxon>Mammalia</taxon>
        <taxon>Eutheria</taxon>
        <taxon>Euarchontoglires</taxon>
        <taxon>Glires</taxon>
        <taxon>Rodentia</taxon>
        <taxon>Sciuromorpha</taxon>
        <taxon>Sciuridae</taxon>
        <taxon>Xerinae</taxon>
        <taxon>Marmotini</taxon>
        <taxon>Marmota</taxon>
    </lineage>
</organism>
<name>A0A5E4D6V0_MARMO</name>
<reference evidence="2" key="1">
    <citation type="submission" date="2019-04" db="EMBL/GenBank/DDBJ databases">
        <authorList>
            <person name="Alioto T."/>
            <person name="Alioto T."/>
        </authorList>
    </citation>
    <scope>NUCLEOTIDE SEQUENCE [LARGE SCALE GENOMIC DNA]</scope>
</reference>
<dbReference type="Proteomes" id="UP000335636">
    <property type="component" value="Unassembled WGS sequence"/>
</dbReference>
<sequence length="65" mass="6541">MGAIPKQLDARKPGRVPAPPTSASFWARSAAGDVRPTGKCSPQRGSAPASWAVAGELGRALGAEA</sequence>
<evidence type="ECO:0000256" key="1">
    <source>
        <dbReference type="SAM" id="MobiDB-lite"/>
    </source>
</evidence>
<dbReference type="AlphaFoldDB" id="A0A5E4D6V0"/>
<gene>
    <name evidence="2" type="ORF">MONAX_5E008239</name>
</gene>
<comment type="caution">
    <text evidence="2">The sequence shown here is derived from an EMBL/GenBank/DDBJ whole genome shotgun (WGS) entry which is preliminary data.</text>
</comment>
<evidence type="ECO:0000313" key="2">
    <source>
        <dbReference type="EMBL" id="VTJ89726.1"/>
    </source>
</evidence>
<evidence type="ECO:0000313" key="3">
    <source>
        <dbReference type="Proteomes" id="UP000335636"/>
    </source>
</evidence>
<accession>A0A5E4D6V0</accession>
<protein>
    <submittedName>
        <fullName evidence="2">Uncharacterized protein</fullName>
    </submittedName>
</protein>
<keyword evidence="3" id="KW-1185">Reference proteome</keyword>
<feature type="non-terminal residue" evidence="2">
    <location>
        <position position="65"/>
    </location>
</feature>
<dbReference type="EMBL" id="CABDUW010003753">
    <property type="protein sequence ID" value="VTJ89726.1"/>
    <property type="molecule type" value="Genomic_DNA"/>
</dbReference>
<proteinExistence type="predicted"/>
<feature type="region of interest" description="Disordered" evidence="1">
    <location>
        <begin position="1"/>
        <end position="22"/>
    </location>
</feature>